<dbReference type="CDD" id="cd06133">
    <property type="entry name" value="ERI-1_3'hExo_like"/>
    <property type="match status" value="1"/>
</dbReference>
<keyword evidence="5 11" id="KW-0752">Steroid biosynthesis</keyword>
<proteinExistence type="inferred from homology"/>
<keyword evidence="6 11" id="KW-0756">Sterol biosynthesis</keyword>
<evidence type="ECO:0000313" key="14">
    <source>
        <dbReference type="Proteomes" id="UP000475862"/>
    </source>
</evidence>
<dbReference type="OrthoDB" id="1269963at2759"/>
<feature type="binding site" evidence="10">
    <location>
        <position position="466"/>
    </location>
    <ligand>
        <name>CoA</name>
        <dbReference type="ChEBI" id="CHEBI:57287"/>
    </ligand>
</feature>
<dbReference type="SUPFAM" id="SSF53901">
    <property type="entry name" value="Thiolase-like"/>
    <property type="match status" value="2"/>
</dbReference>
<keyword evidence="11" id="KW-0443">Lipid metabolism</keyword>
<dbReference type="Pfam" id="PF01154">
    <property type="entry name" value="HMG_CoA_synt_N"/>
    <property type="match status" value="1"/>
</dbReference>
<dbReference type="PROSITE" id="PS01226">
    <property type="entry name" value="HMG_COA_SYNTHASE"/>
    <property type="match status" value="1"/>
</dbReference>
<dbReference type="Pfam" id="PF00929">
    <property type="entry name" value="RNase_T"/>
    <property type="match status" value="1"/>
</dbReference>
<organism evidence="13 14">
    <name type="scientific">Aphis glycines</name>
    <name type="common">Soybean aphid</name>
    <dbReference type="NCBI Taxonomy" id="307491"/>
    <lineage>
        <taxon>Eukaryota</taxon>
        <taxon>Metazoa</taxon>
        <taxon>Ecdysozoa</taxon>
        <taxon>Arthropoda</taxon>
        <taxon>Hexapoda</taxon>
        <taxon>Insecta</taxon>
        <taxon>Pterygota</taxon>
        <taxon>Neoptera</taxon>
        <taxon>Paraneoptera</taxon>
        <taxon>Hemiptera</taxon>
        <taxon>Sternorrhyncha</taxon>
        <taxon>Aphidomorpha</taxon>
        <taxon>Aphidoidea</taxon>
        <taxon>Aphididae</taxon>
        <taxon>Aphidini</taxon>
        <taxon>Aphis</taxon>
        <taxon>Aphis</taxon>
    </lineage>
</organism>
<evidence type="ECO:0000256" key="8">
    <source>
        <dbReference type="ARBA" id="ARBA00056639"/>
    </source>
</evidence>
<evidence type="ECO:0000313" key="13">
    <source>
        <dbReference type="EMBL" id="KAE9525052.1"/>
    </source>
</evidence>
<dbReference type="InterPro" id="IPR012337">
    <property type="entry name" value="RNaseH-like_sf"/>
</dbReference>
<keyword evidence="14" id="KW-1185">Reference proteome</keyword>
<dbReference type="NCBIfam" id="TIGR01833">
    <property type="entry name" value="HMG-CoA-S_euk"/>
    <property type="match status" value="1"/>
</dbReference>
<feature type="active site" description="Acyl-thioester intermediate" evidence="9">
    <location>
        <position position="374"/>
    </location>
</feature>
<dbReference type="InterPro" id="IPR010122">
    <property type="entry name" value="HMG_CoA_synthase_euk"/>
</dbReference>
<dbReference type="Pfam" id="PF08540">
    <property type="entry name" value="HMG_CoA_synt_C"/>
    <property type="match status" value="1"/>
</dbReference>
<dbReference type="Gene3D" id="3.30.420.10">
    <property type="entry name" value="Ribonuclease H-like superfamily/Ribonuclease H"/>
    <property type="match status" value="1"/>
</dbReference>
<dbReference type="InterPro" id="IPR013746">
    <property type="entry name" value="HMG_CoA_synt_C_dom"/>
</dbReference>
<dbReference type="FunFam" id="3.40.47.10:FF:000008">
    <property type="entry name" value="3-hydroxy-3-methylglutaryl coenzyme A synthase"/>
    <property type="match status" value="1"/>
</dbReference>
<feature type="active site" description="Proton donor/acceptor" evidence="9">
    <location>
        <position position="341"/>
    </location>
</feature>
<dbReference type="InterPro" id="IPR047201">
    <property type="entry name" value="ERI-1_3'hExo-like"/>
</dbReference>
<comment type="catalytic activity">
    <reaction evidence="7">
        <text>acetoacetyl-CoA + acetyl-CoA + H2O = (3S)-3-hydroxy-3-methylglutaryl-CoA + CoA + H(+)</text>
        <dbReference type="Rhea" id="RHEA:10188"/>
        <dbReference type="ChEBI" id="CHEBI:15377"/>
        <dbReference type="ChEBI" id="CHEBI:15378"/>
        <dbReference type="ChEBI" id="CHEBI:43074"/>
        <dbReference type="ChEBI" id="CHEBI:57286"/>
        <dbReference type="ChEBI" id="CHEBI:57287"/>
        <dbReference type="ChEBI" id="CHEBI:57288"/>
        <dbReference type="EC" id="2.3.3.10"/>
    </reaction>
    <physiologicalReaction direction="left-to-right" evidence="7">
        <dbReference type="Rhea" id="RHEA:10189"/>
    </physiologicalReaction>
</comment>
<protein>
    <recommendedName>
        <fullName evidence="3 11">Hydroxymethylglutaryl-CoA synthase</fullName>
        <shortName evidence="11">HMG-CoA synthase</shortName>
        <ecNumber evidence="3 11">2.3.3.10</ecNumber>
    </recommendedName>
    <alternativeName>
        <fullName evidence="11">3-hydroxy-3-methylglutaryl coenzyme A synthase</fullName>
    </alternativeName>
</protein>
<dbReference type="InterPro" id="IPR016039">
    <property type="entry name" value="Thiolase-like"/>
</dbReference>
<dbReference type="GO" id="GO:0004421">
    <property type="term" value="F:hydroxymethylglutaryl-CoA synthase activity"/>
    <property type="evidence" value="ECO:0007669"/>
    <property type="project" value="UniProtKB-EC"/>
</dbReference>
<dbReference type="GO" id="GO:0016126">
    <property type="term" value="P:sterol biosynthetic process"/>
    <property type="evidence" value="ECO:0007669"/>
    <property type="project" value="UniProtKB-KW"/>
</dbReference>
<feature type="active site" description="Proton donor/acceptor" evidence="9">
    <location>
        <position position="515"/>
    </location>
</feature>
<gene>
    <name evidence="13" type="ORF">AGLY_014466</name>
</gene>
<dbReference type="InterPro" id="IPR013520">
    <property type="entry name" value="Ribonucl_H"/>
</dbReference>
<dbReference type="GO" id="GO:0006084">
    <property type="term" value="P:acetyl-CoA metabolic process"/>
    <property type="evidence" value="ECO:0007669"/>
    <property type="project" value="InterPro"/>
</dbReference>
<keyword evidence="11" id="KW-0444">Lipid biosynthesis</keyword>
<dbReference type="Gene3D" id="3.40.47.10">
    <property type="match status" value="1"/>
</dbReference>
<dbReference type="GO" id="GO:0003676">
    <property type="term" value="F:nucleic acid binding"/>
    <property type="evidence" value="ECO:0007669"/>
    <property type="project" value="InterPro"/>
</dbReference>
<dbReference type="InterPro" id="IPR000590">
    <property type="entry name" value="HMG_CoA_synt_AS"/>
</dbReference>
<dbReference type="SUPFAM" id="SSF53098">
    <property type="entry name" value="Ribonuclease H-like"/>
    <property type="match status" value="1"/>
</dbReference>
<dbReference type="GO" id="GO:0010142">
    <property type="term" value="P:farnesyl diphosphate biosynthetic process, mevalonate pathway"/>
    <property type="evidence" value="ECO:0007669"/>
    <property type="project" value="InterPro"/>
</dbReference>
<evidence type="ECO:0000256" key="2">
    <source>
        <dbReference type="ARBA" id="ARBA00007061"/>
    </source>
</evidence>
<name>A0A6G0T3G4_APHGL</name>
<comment type="function">
    <text evidence="8">This enzyme condenses acetyl-CoA with acetoacetyl-CoA to form HMG-CoA, which is the substrate for HMG-CoA reductase.</text>
</comment>
<comment type="similarity">
    <text evidence="2 11">Belongs to the thiolase-like superfamily. HMG-CoA synthase family.</text>
</comment>
<keyword evidence="11" id="KW-1207">Sterol metabolism</keyword>
<keyword evidence="4 11" id="KW-0808">Transferase</keyword>
<comment type="function">
    <text evidence="11">Catalyzes the condensation of acetyl-CoA with acetoacetyl-CoA to form HMG-CoA.</text>
</comment>
<dbReference type="EMBL" id="VYZN01000064">
    <property type="protein sequence ID" value="KAE9525052.1"/>
    <property type="molecule type" value="Genomic_DNA"/>
</dbReference>
<comment type="caution">
    <text evidence="13">The sequence shown here is derived from an EMBL/GenBank/DDBJ whole genome shotgun (WGS) entry which is preliminary data.</text>
</comment>
<keyword evidence="11" id="KW-0753">Steroid metabolism</keyword>
<dbReference type="PANTHER" id="PTHR43323:SF2">
    <property type="entry name" value="HYDROXYMETHYLGLUTARYL-COA SYNTHASE"/>
    <property type="match status" value="1"/>
</dbReference>
<evidence type="ECO:0000256" key="11">
    <source>
        <dbReference type="RuleBase" id="RU364071"/>
    </source>
</evidence>
<comment type="pathway">
    <text evidence="1 11">Metabolic intermediate biosynthesis; (R)-mevalonate biosynthesis; (R)-mevalonate from acetyl-CoA: step 2/3.</text>
</comment>
<feature type="binding site" evidence="10">
    <location>
        <position position="524"/>
    </location>
    <ligand>
        <name>CoA</name>
        <dbReference type="ChEBI" id="CHEBI:57287"/>
    </ligand>
</feature>
<evidence type="ECO:0000256" key="7">
    <source>
        <dbReference type="ARBA" id="ARBA00049887"/>
    </source>
</evidence>
<feature type="binding site" evidence="10">
    <location>
        <position position="520"/>
    </location>
    <ligand>
        <name>CoA</name>
        <dbReference type="ChEBI" id="CHEBI:57287"/>
    </ligand>
</feature>
<evidence type="ECO:0000256" key="5">
    <source>
        <dbReference type="ARBA" id="ARBA00022955"/>
    </source>
</evidence>
<evidence type="ECO:0000256" key="9">
    <source>
        <dbReference type="PIRSR" id="PIRSR610122-1"/>
    </source>
</evidence>
<dbReference type="UniPathway" id="UPA00058">
    <property type="reaction ID" value="UER00102"/>
</dbReference>
<evidence type="ECO:0000256" key="1">
    <source>
        <dbReference type="ARBA" id="ARBA00005218"/>
    </source>
</evidence>
<evidence type="ECO:0000256" key="3">
    <source>
        <dbReference type="ARBA" id="ARBA00012978"/>
    </source>
</evidence>
<feature type="domain" description="Exonuclease" evidence="12">
    <location>
        <begin position="48"/>
        <end position="238"/>
    </location>
</feature>
<dbReference type="SMART" id="SM00479">
    <property type="entry name" value="EXOIII"/>
    <property type="match status" value="1"/>
</dbReference>
<dbReference type="InterPro" id="IPR013528">
    <property type="entry name" value="HMG_CoA_synth_N"/>
</dbReference>
<evidence type="ECO:0000259" key="12">
    <source>
        <dbReference type="SMART" id="SM00479"/>
    </source>
</evidence>
<reference evidence="13 14" key="1">
    <citation type="submission" date="2019-08" db="EMBL/GenBank/DDBJ databases">
        <title>The genome of the soybean aphid Biotype 1, its phylome, world population structure and adaptation to the North American continent.</title>
        <authorList>
            <person name="Giordano R."/>
            <person name="Donthu R.K."/>
            <person name="Hernandez A.G."/>
            <person name="Wright C.L."/>
            <person name="Zimin A.V."/>
        </authorList>
    </citation>
    <scope>NUCLEOTIDE SEQUENCE [LARGE SCALE GENOMIC DNA]</scope>
    <source>
        <tissue evidence="13">Whole aphids</tissue>
    </source>
</reference>
<dbReference type="PANTHER" id="PTHR43323">
    <property type="entry name" value="3-HYDROXY-3-METHYLGLUTARYL COENZYME A SYNTHASE"/>
    <property type="match status" value="1"/>
</dbReference>
<sequence length="712" mass="80511">MMKFKGLFRSQILPKYKLVFNKTMFIRSTDKPNAESLTSLNKSQPYTKYFVLDFEATCDNGAHFLKPQEIIEFPCILVELNTVKGGFEVVSCFHSYVKPIIHTQLTEYCTELTGITQDMVNNSPPFDEVFSNFCNWHNDHINMEKEKSIIVTSGNWDIGNMFVEQCKLFPSTITIPEFMCTWINIKKLFALTMGQYPLGIKNMLKTTNSKQIGNIHCGIDDCVNIITIMNQLLQRGCVFQATNKITSYSIKMDNTQGRWPEHVGILALEIVVPSMYVRQTDLELHDGVSKGKYTIGLGQERMALCSDREDVVSLCLTAVSLLMKRTKTSYSNIGRLEVGTETPIDKSKSIKSMLMRLFDNCNNNVEGVDSTNACYGGTAALFNSIAWLESSAWDGRLAIVVAADVATYARGGARPTGGAGAVAMLLGPNAPLVLDRELRASHMDDTYDFYKGDMSTNYPIVEGKVSIRCYFEALYNCYYLYRKRFLKKFGGIDNGKFNNLSTKSVLQHFDAIVFHSPYGKLVRKAFTWLTLHDVQLDVKCYENEPNLLKHVNTDISVDKLSDLGVVKDTEQLFKKFTAPTQKLPKNIGNMYTASIFSGLISYLLSKPTREMAGKRIAMFSFGSGMCSSFYSITVHPGEKLDTLIGLLKHVPRMLENRHCTSTDEFENILTNRELAYNKAPFEPTSNVDNLFPDSWYLTHIDSTFKRYYAQKK</sequence>
<dbReference type="CDD" id="cd00827">
    <property type="entry name" value="init_cond_enzymes"/>
    <property type="match status" value="1"/>
</dbReference>
<dbReference type="GO" id="GO:0000175">
    <property type="term" value="F:3'-5'-RNA exonuclease activity"/>
    <property type="evidence" value="ECO:0007669"/>
    <property type="project" value="InterPro"/>
</dbReference>
<dbReference type="InterPro" id="IPR036397">
    <property type="entry name" value="RNaseH_sf"/>
</dbReference>
<evidence type="ECO:0000256" key="6">
    <source>
        <dbReference type="ARBA" id="ARBA00023011"/>
    </source>
</evidence>
<dbReference type="EC" id="2.3.3.10" evidence="3 11"/>
<dbReference type="AlphaFoldDB" id="A0A6G0T3G4"/>
<evidence type="ECO:0000256" key="10">
    <source>
        <dbReference type="PIRSR" id="PIRSR610122-2"/>
    </source>
</evidence>
<accession>A0A6G0T3G4</accession>
<evidence type="ECO:0000256" key="4">
    <source>
        <dbReference type="ARBA" id="ARBA00022679"/>
    </source>
</evidence>
<dbReference type="Proteomes" id="UP000475862">
    <property type="component" value="Unassembled WGS sequence"/>
</dbReference>